<keyword evidence="3" id="KW-1185">Reference proteome</keyword>
<organism evidence="2 3">
    <name type="scientific">Castilleja foliolosa</name>
    <dbReference type="NCBI Taxonomy" id="1961234"/>
    <lineage>
        <taxon>Eukaryota</taxon>
        <taxon>Viridiplantae</taxon>
        <taxon>Streptophyta</taxon>
        <taxon>Embryophyta</taxon>
        <taxon>Tracheophyta</taxon>
        <taxon>Spermatophyta</taxon>
        <taxon>Magnoliopsida</taxon>
        <taxon>eudicotyledons</taxon>
        <taxon>Gunneridae</taxon>
        <taxon>Pentapetalae</taxon>
        <taxon>asterids</taxon>
        <taxon>lamiids</taxon>
        <taxon>Lamiales</taxon>
        <taxon>Orobanchaceae</taxon>
        <taxon>Pedicularideae</taxon>
        <taxon>Castillejinae</taxon>
        <taxon>Castilleja</taxon>
    </lineage>
</organism>
<dbReference type="EMBL" id="JAVIJP010000013">
    <property type="protein sequence ID" value="KAL3645081.1"/>
    <property type="molecule type" value="Genomic_DNA"/>
</dbReference>
<name>A0ABD3DS25_9LAMI</name>
<protein>
    <submittedName>
        <fullName evidence="2">Uncharacterized protein</fullName>
    </submittedName>
</protein>
<evidence type="ECO:0000256" key="1">
    <source>
        <dbReference type="SAM" id="MobiDB-lite"/>
    </source>
</evidence>
<proteinExistence type="predicted"/>
<dbReference type="AlphaFoldDB" id="A0ABD3DS25"/>
<dbReference type="Proteomes" id="UP001632038">
    <property type="component" value="Unassembled WGS sequence"/>
</dbReference>
<accession>A0ABD3DS25</accession>
<evidence type="ECO:0000313" key="2">
    <source>
        <dbReference type="EMBL" id="KAL3645081.1"/>
    </source>
</evidence>
<feature type="region of interest" description="Disordered" evidence="1">
    <location>
        <begin position="101"/>
        <end position="123"/>
    </location>
</feature>
<sequence>MDIDLFWSIGGIFRFYLYPNIRMAIDMKLASSSSSSNRNPAKTLLVFLLFSLLFVLLAFANSSGELSKPSVSNMVTRKTLFSDDVAAQKVGFIPAGKKAKSNYGQFGESKHEVPSGPNPISNK</sequence>
<gene>
    <name evidence="2" type="ORF">CASFOL_010261</name>
</gene>
<reference evidence="3" key="1">
    <citation type="journal article" date="2024" name="IScience">
        <title>Strigolactones Initiate the Formation of Haustorium-like Structures in Castilleja.</title>
        <authorList>
            <person name="Buerger M."/>
            <person name="Peterson D."/>
            <person name="Chory J."/>
        </authorList>
    </citation>
    <scope>NUCLEOTIDE SEQUENCE [LARGE SCALE GENOMIC DNA]</scope>
</reference>
<comment type="caution">
    <text evidence="2">The sequence shown here is derived from an EMBL/GenBank/DDBJ whole genome shotgun (WGS) entry which is preliminary data.</text>
</comment>
<evidence type="ECO:0000313" key="3">
    <source>
        <dbReference type="Proteomes" id="UP001632038"/>
    </source>
</evidence>